<protein>
    <recommendedName>
        <fullName evidence="3">Transposase</fullName>
    </recommendedName>
</protein>
<name>A0A1Z4M3I8_9CYAN</name>
<keyword evidence="1" id="KW-0614">Plasmid</keyword>
<evidence type="ECO:0000313" key="1">
    <source>
        <dbReference type="EMBL" id="BAY88015.1"/>
    </source>
</evidence>
<keyword evidence="2" id="KW-1185">Reference proteome</keyword>
<evidence type="ECO:0000313" key="2">
    <source>
        <dbReference type="Proteomes" id="UP000218418"/>
    </source>
</evidence>
<organism evidence="1 2">
    <name type="scientific">Calothrix parasitica NIES-267</name>
    <dbReference type="NCBI Taxonomy" id="1973488"/>
    <lineage>
        <taxon>Bacteria</taxon>
        <taxon>Bacillati</taxon>
        <taxon>Cyanobacteriota</taxon>
        <taxon>Cyanophyceae</taxon>
        <taxon>Nostocales</taxon>
        <taxon>Calotrichaceae</taxon>
        <taxon>Calothrix</taxon>
    </lineage>
</organism>
<dbReference type="Proteomes" id="UP000218418">
    <property type="component" value="Plasmid plasmid5"/>
</dbReference>
<dbReference type="EMBL" id="AP018232">
    <property type="protein sequence ID" value="BAY88015.1"/>
    <property type="molecule type" value="Genomic_DNA"/>
</dbReference>
<dbReference type="AlphaFoldDB" id="A0A1Z4M3I8"/>
<gene>
    <name evidence="1" type="ORF">NIES267_75570</name>
</gene>
<dbReference type="OrthoDB" id="26929at2"/>
<accession>A0A1Z4M3I8</accession>
<evidence type="ECO:0008006" key="3">
    <source>
        <dbReference type="Google" id="ProtNLM"/>
    </source>
</evidence>
<sequence length="114" mass="13039">MKFPYEKAATILAECDFFGDKQASERWGVDVRTIRNYRARLSEDKHLTSLYLTKKQLLVSGWQQDLTKCLNIALQKLTELILDRDSEPRRITALTNAVKVVGELQIAADVLNDN</sequence>
<proteinExistence type="predicted"/>
<reference evidence="1 2" key="1">
    <citation type="submission" date="2017-06" db="EMBL/GenBank/DDBJ databases">
        <title>Genome sequencing of cyanobaciteial culture collection at National Institute for Environmental Studies (NIES).</title>
        <authorList>
            <person name="Hirose Y."/>
            <person name="Shimura Y."/>
            <person name="Fujisawa T."/>
            <person name="Nakamura Y."/>
            <person name="Kawachi M."/>
        </authorList>
    </citation>
    <scope>NUCLEOTIDE SEQUENCE [LARGE SCALE GENOMIC DNA]</scope>
    <source>
        <strain evidence="1 2">NIES-267</strain>
        <plasmid evidence="2">Plasmid5 dna</plasmid>
    </source>
</reference>
<geneLocation type="plasmid" evidence="2">
    <name>Plasmid5 dna</name>
</geneLocation>